<reference evidence="2" key="2">
    <citation type="submission" date="2025-09" db="UniProtKB">
        <authorList>
            <consortium name="Ensembl"/>
        </authorList>
    </citation>
    <scope>IDENTIFICATION</scope>
</reference>
<evidence type="ECO:0000313" key="2">
    <source>
        <dbReference type="Ensembl" id="ENSXCOP00000015695.1"/>
    </source>
</evidence>
<dbReference type="SMART" id="SM00408">
    <property type="entry name" value="IGc2"/>
    <property type="match status" value="2"/>
</dbReference>
<dbReference type="InterPro" id="IPR036179">
    <property type="entry name" value="Ig-like_dom_sf"/>
</dbReference>
<proteinExistence type="predicted"/>
<feature type="domain" description="Ig-like" evidence="1">
    <location>
        <begin position="123"/>
        <end position="169"/>
    </location>
</feature>
<dbReference type="Proteomes" id="UP000261380">
    <property type="component" value="Unplaced"/>
</dbReference>
<dbReference type="InterPro" id="IPR003599">
    <property type="entry name" value="Ig_sub"/>
</dbReference>
<dbReference type="Pfam" id="PF07686">
    <property type="entry name" value="V-set"/>
    <property type="match status" value="1"/>
</dbReference>
<reference evidence="2" key="1">
    <citation type="submission" date="2025-08" db="UniProtKB">
        <authorList>
            <consortium name="Ensembl"/>
        </authorList>
    </citation>
    <scope>IDENTIFICATION</scope>
</reference>
<dbReference type="Pfam" id="PF13927">
    <property type="entry name" value="Ig_3"/>
    <property type="match status" value="1"/>
</dbReference>
<evidence type="ECO:0000259" key="1">
    <source>
        <dbReference type="PROSITE" id="PS50835"/>
    </source>
</evidence>
<dbReference type="GeneTree" id="ENSGT01010000222294"/>
<dbReference type="Ensembl" id="ENSXCOT00000015889.1">
    <property type="protein sequence ID" value="ENSXCOP00000015695.1"/>
    <property type="gene ID" value="ENSXCOG00000011858.1"/>
</dbReference>
<protein>
    <recommendedName>
        <fullName evidence="1">Ig-like domain-containing protein</fullName>
    </recommendedName>
</protein>
<name>A0A3B5LXR2_9TELE</name>
<dbReference type="Pfam" id="PF13895">
    <property type="entry name" value="Ig_2"/>
    <property type="match status" value="1"/>
</dbReference>
<dbReference type="CDD" id="cd00096">
    <property type="entry name" value="Ig"/>
    <property type="match status" value="1"/>
</dbReference>
<dbReference type="InterPro" id="IPR003598">
    <property type="entry name" value="Ig_sub2"/>
</dbReference>
<keyword evidence="3" id="KW-1185">Reference proteome</keyword>
<dbReference type="InterPro" id="IPR013783">
    <property type="entry name" value="Ig-like_fold"/>
</dbReference>
<feature type="domain" description="Ig-like" evidence="1">
    <location>
        <begin position="223"/>
        <end position="302"/>
    </location>
</feature>
<dbReference type="InterPro" id="IPR013106">
    <property type="entry name" value="Ig_V-set"/>
</dbReference>
<sequence>LSVRKRALKTLFAINKVQSKWNVNCNSKNICALKGSTVRMHCDYSHPSQEDGKDIKVEKTFWFTKIDKDPLDLNTQEEYAGRVENSCISEDCTLTIRDVKESDSAAYKFRFITNKSGGSYTGPQVVLSVTDSDPNLTVKSSYWNSALVCSSSCVLPDDSTYVWYKNGKDMHTRTHDYNERVDYEDSISLAFQPRTHFIVDNNRFTSFSHQLNIVISLFLPDAPVSTSVSADFTDDIVEGNQVFLKCSSNANPPANYTWYKKTQSSTLQLHGKDSEVYLREIQTFDSGEYFCVANNQLGESISEYLNIDVKYAPKHADVSLSHVEIVEGDSVHLTCSSDGNPTPSYSWYKDNQVMLQGQGGVYQFSSVTSEDSGTYCCEVGNIYGQINSSSVLINVECKYTISSKSYDASEESSALYSTVCKVNRL</sequence>
<dbReference type="PANTHER" id="PTHR46013:SF4">
    <property type="entry name" value="B-CELL RECEPTOR CD22-RELATED"/>
    <property type="match status" value="1"/>
</dbReference>
<dbReference type="PROSITE" id="PS50835">
    <property type="entry name" value="IG_LIKE"/>
    <property type="match status" value="3"/>
</dbReference>
<dbReference type="InterPro" id="IPR007110">
    <property type="entry name" value="Ig-like_dom"/>
</dbReference>
<evidence type="ECO:0000313" key="3">
    <source>
        <dbReference type="Proteomes" id="UP000261380"/>
    </source>
</evidence>
<dbReference type="AlphaFoldDB" id="A0A3B5LXR2"/>
<dbReference type="Gene3D" id="2.60.40.10">
    <property type="entry name" value="Immunoglobulins"/>
    <property type="match status" value="3"/>
</dbReference>
<accession>A0A3B5LXR2</accession>
<dbReference type="PANTHER" id="PTHR46013">
    <property type="entry name" value="VASCULAR CELL ADHESION MOLECULE 1"/>
    <property type="match status" value="1"/>
</dbReference>
<dbReference type="SUPFAM" id="SSF48726">
    <property type="entry name" value="Immunoglobulin"/>
    <property type="match status" value="3"/>
</dbReference>
<feature type="domain" description="Ig-like" evidence="1">
    <location>
        <begin position="313"/>
        <end position="394"/>
    </location>
</feature>
<organism evidence="2 3">
    <name type="scientific">Xiphophorus couchianus</name>
    <name type="common">Monterrey platyfish</name>
    <dbReference type="NCBI Taxonomy" id="32473"/>
    <lineage>
        <taxon>Eukaryota</taxon>
        <taxon>Metazoa</taxon>
        <taxon>Chordata</taxon>
        <taxon>Craniata</taxon>
        <taxon>Vertebrata</taxon>
        <taxon>Euteleostomi</taxon>
        <taxon>Actinopterygii</taxon>
        <taxon>Neopterygii</taxon>
        <taxon>Teleostei</taxon>
        <taxon>Neoteleostei</taxon>
        <taxon>Acanthomorphata</taxon>
        <taxon>Ovalentaria</taxon>
        <taxon>Atherinomorphae</taxon>
        <taxon>Cyprinodontiformes</taxon>
        <taxon>Poeciliidae</taxon>
        <taxon>Poeciliinae</taxon>
        <taxon>Xiphophorus</taxon>
    </lineage>
</organism>
<dbReference type="SMART" id="SM00409">
    <property type="entry name" value="IG"/>
    <property type="match status" value="3"/>
</dbReference>